<organism evidence="1 2">
    <name type="scientific">Rattus norvegicus</name>
    <name type="common">Rat</name>
    <dbReference type="NCBI Taxonomy" id="10116"/>
    <lineage>
        <taxon>Eukaryota</taxon>
        <taxon>Metazoa</taxon>
        <taxon>Chordata</taxon>
        <taxon>Craniata</taxon>
        <taxon>Vertebrata</taxon>
        <taxon>Euteleostomi</taxon>
        <taxon>Mammalia</taxon>
        <taxon>Eutheria</taxon>
        <taxon>Euarchontoglires</taxon>
        <taxon>Glires</taxon>
        <taxon>Rodentia</taxon>
        <taxon>Myomorpha</taxon>
        <taxon>Muroidea</taxon>
        <taxon>Muridae</taxon>
        <taxon>Murinae</taxon>
        <taxon>Rattus</taxon>
    </lineage>
</organism>
<sequence>MKSKWVIKSPKIGGWRELAQLLRALNVHLEILNSVPSNHTVAHNHL</sequence>
<proteinExistence type="predicted"/>
<evidence type="ECO:0000313" key="1">
    <source>
        <dbReference type="EMBL" id="EDL94574.1"/>
    </source>
</evidence>
<dbReference type="Proteomes" id="UP000234681">
    <property type="component" value="Chromosome 1"/>
</dbReference>
<gene>
    <name evidence="1" type="primary">RGD1305500_predicted</name>
    <name evidence="1" type="ORF">rCG_57604</name>
</gene>
<name>A6JI95_RAT</name>
<evidence type="ECO:0000313" key="2">
    <source>
        <dbReference type="Proteomes" id="UP000234681"/>
    </source>
</evidence>
<protein>
    <submittedName>
        <fullName evidence="1">Uncharacterized protein RGD1305500_predicted</fullName>
    </submittedName>
</protein>
<dbReference type="AlphaFoldDB" id="A6JI95"/>
<dbReference type="EMBL" id="CH473986">
    <property type="protein sequence ID" value="EDL94574.1"/>
    <property type="molecule type" value="Genomic_DNA"/>
</dbReference>
<accession>A6JI95</accession>
<reference evidence="2" key="1">
    <citation type="submission" date="2005-09" db="EMBL/GenBank/DDBJ databases">
        <authorList>
            <person name="Mural R.J."/>
            <person name="Li P.W."/>
            <person name="Adams M.D."/>
            <person name="Amanatides P.G."/>
            <person name="Baden-Tillson H."/>
            <person name="Barnstead M."/>
            <person name="Chin S.H."/>
            <person name="Dew I."/>
            <person name="Evans C.A."/>
            <person name="Ferriera S."/>
            <person name="Flanigan M."/>
            <person name="Fosler C."/>
            <person name="Glodek A."/>
            <person name="Gu Z."/>
            <person name="Holt R.A."/>
            <person name="Jennings D."/>
            <person name="Kraft C.L."/>
            <person name="Lu F."/>
            <person name="Nguyen T."/>
            <person name="Nusskern D.R."/>
            <person name="Pfannkoch C.M."/>
            <person name="Sitter C."/>
            <person name="Sutton G.G."/>
            <person name="Venter J.C."/>
            <person name="Wang Z."/>
            <person name="Woodage T."/>
            <person name="Zheng X.H."/>
            <person name="Zhong F."/>
        </authorList>
    </citation>
    <scope>NUCLEOTIDE SEQUENCE [LARGE SCALE GENOMIC DNA]</scope>
    <source>
        <strain>BN</strain>
        <strain evidence="2">Sprague-Dawley</strain>
    </source>
</reference>